<feature type="domain" description="K+ potassium transporter integral membrane" evidence="10">
    <location>
        <begin position="34"/>
        <end position="515"/>
    </location>
</feature>
<feature type="domain" description="K+ potassium transporter C-terminal" evidence="11">
    <location>
        <begin position="580"/>
        <end position="711"/>
    </location>
</feature>
<feature type="transmembrane region" description="Helical" evidence="9">
    <location>
        <begin position="223"/>
        <end position="245"/>
    </location>
</feature>
<keyword evidence="3" id="KW-0633">Potassium transport</keyword>
<keyword evidence="6 9" id="KW-1133">Transmembrane helix</keyword>
<evidence type="ECO:0000256" key="5">
    <source>
        <dbReference type="ARBA" id="ARBA00022958"/>
    </source>
</evidence>
<comment type="subcellular location">
    <subcellularLocation>
        <location evidence="1">Membrane</location>
        <topology evidence="1">Multi-pass membrane protein</topology>
    </subcellularLocation>
</comment>
<feature type="transmembrane region" description="Helical" evidence="9">
    <location>
        <begin position="69"/>
        <end position="90"/>
    </location>
</feature>
<dbReference type="InterPro" id="IPR053952">
    <property type="entry name" value="K_trans_C"/>
</dbReference>
<dbReference type="Proteomes" id="UP000054007">
    <property type="component" value="Unassembled WGS sequence"/>
</dbReference>
<sequence length="753" mass="83897">MSTSPKVLESGFVFNPDARRTAVGVHGLQLAKLSFQTLGIIYSDIGTSPLYAMNGIFPTSGPVPSKEDVIGAISAIIWTLTLLAAIKYGIISLSCTTQEGEGGLFALFQGLYAGDHIDAESGRTLTGDYGKELRRFDTPKKPPFKQRMRWPLLVWCLFGTSLMVGDSVFLPAVSVTQAASGIAIAQPSVEDNLTPIAIAFLIIIFLLQHFGTARLALTFGPIAAVWFGLLLVTGAINISQYPAIFRALDPSRAVMLFVRTKNYDILAGVLLAVTGCEALFANVGQFNTLSIRISFLGLVYPTIMITYLGQGACLIVDGESVIQNIFYRSIPGPINGGLYWVMFVFAFLAILIASQAMITATFSLLQQLVAMRCFPPLRMTYTSKTMQGQVYIPTINWLLMIGAIIVVAAFTDLRAITNAYGFAVATVMVSTTLLISIHLRYIKKYSAFVALAYLAFFGFLDVLFWGASLRKIPHGAWVPLMIGIVLSLIMILWTWGKALENKFDKDNRQNLNDFIFIDNSLSDDSDDESDYYDYEYSGGPKLSYLAKPITRAENLTSSRDSRREPEIIPDKRILPRMRNCAIFYKLAEGKGVPQSFISLIRRWPALPEVLIFLSIRIMPIARVPPEARYFVTKTRSIPGCYGATYCIGYRDTFEVEVDLLIDQICELECMHRRMGRLQAEKIRKAAKTTSHIVPHYNLSSRPNEESRMRLITNPIRKFCIENLYGRLVTMFPERANWQGSENETMYIGINAPI</sequence>
<evidence type="ECO:0000259" key="10">
    <source>
        <dbReference type="Pfam" id="PF02705"/>
    </source>
</evidence>
<feature type="transmembrane region" description="Helical" evidence="9">
    <location>
        <begin position="338"/>
        <end position="369"/>
    </location>
</feature>
<feature type="transmembrane region" description="Helical" evidence="9">
    <location>
        <begin position="193"/>
        <end position="211"/>
    </location>
</feature>
<name>A0A0D7BNU5_9AGAR</name>
<accession>A0A0D7BNU5</accession>
<dbReference type="InterPro" id="IPR053951">
    <property type="entry name" value="K_trans_N"/>
</dbReference>
<protein>
    <submittedName>
        <fullName evidence="12">Potassium transporter</fullName>
    </submittedName>
</protein>
<dbReference type="Pfam" id="PF22776">
    <property type="entry name" value="K_trans_C"/>
    <property type="match status" value="1"/>
</dbReference>
<keyword evidence="5" id="KW-0630">Potassium</keyword>
<dbReference type="GO" id="GO:0016020">
    <property type="term" value="C:membrane"/>
    <property type="evidence" value="ECO:0007669"/>
    <property type="project" value="UniProtKB-SubCell"/>
</dbReference>
<feature type="transmembrane region" description="Helical" evidence="9">
    <location>
        <begin position="416"/>
        <end position="435"/>
    </location>
</feature>
<feature type="transmembrane region" description="Helical" evidence="9">
    <location>
        <begin position="150"/>
        <end position="173"/>
    </location>
</feature>
<proteinExistence type="predicted"/>
<dbReference type="STRING" id="1314674.A0A0D7BNU5"/>
<keyword evidence="7" id="KW-0406">Ion transport</keyword>
<evidence type="ECO:0000256" key="3">
    <source>
        <dbReference type="ARBA" id="ARBA00022538"/>
    </source>
</evidence>
<evidence type="ECO:0000256" key="4">
    <source>
        <dbReference type="ARBA" id="ARBA00022692"/>
    </source>
</evidence>
<reference evidence="12 13" key="1">
    <citation type="journal article" date="2015" name="Fungal Genet. Biol.">
        <title>Evolution of novel wood decay mechanisms in Agaricales revealed by the genome sequences of Fistulina hepatica and Cylindrobasidium torrendii.</title>
        <authorList>
            <person name="Floudas D."/>
            <person name="Held B.W."/>
            <person name="Riley R."/>
            <person name="Nagy L.G."/>
            <person name="Koehler G."/>
            <person name="Ransdell A.S."/>
            <person name="Younus H."/>
            <person name="Chow J."/>
            <person name="Chiniquy J."/>
            <person name="Lipzen A."/>
            <person name="Tritt A."/>
            <person name="Sun H."/>
            <person name="Haridas S."/>
            <person name="LaButti K."/>
            <person name="Ohm R.A."/>
            <person name="Kues U."/>
            <person name="Blanchette R.A."/>
            <person name="Grigoriev I.V."/>
            <person name="Minto R.E."/>
            <person name="Hibbett D.S."/>
        </authorList>
    </citation>
    <scope>NUCLEOTIDE SEQUENCE [LARGE SCALE GENOMIC DNA]</scope>
    <source>
        <strain evidence="12 13">FP15055 ss-10</strain>
    </source>
</reference>
<dbReference type="GO" id="GO:0015079">
    <property type="term" value="F:potassium ion transmembrane transporter activity"/>
    <property type="evidence" value="ECO:0007669"/>
    <property type="project" value="InterPro"/>
</dbReference>
<evidence type="ECO:0000256" key="6">
    <source>
        <dbReference type="ARBA" id="ARBA00022989"/>
    </source>
</evidence>
<feature type="transmembrane region" description="Helical" evidence="9">
    <location>
        <begin position="474"/>
        <end position="495"/>
    </location>
</feature>
<feature type="transmembrane region" description="Helical" evidence="9">
    <location>
        <begin position="295"/>
        <end position="318"/>
    </location>
</feature>
<evidence type="ECO:0000313" key="13">
    <source>
        <dbReference type="Proteomes" id="UP000054007"/>
    </source>
</evidence>
<gene>
    <name evidence="12" type="ORF">CYLTODRAFT_487456</name>
</gene>
<keyword evidence="13" id="KW-1185">Reference proteome</keyword>
<keyword evidence="2" id="KW-0813">Transport</keyword>
<evidence type="ECO:0000256" key="1">
    <source>
        <dbReference type="ARBA" id="ARBA00004141"/>
    </source>
</evidence>
<dbReference type="EMBL" id="KN880457">
    <property type="protein sequence ID" value="KIY71241.1"/>
    <property type="molecule type" value="Genomic_DNA"/>
</dbReference>
<evidence type="ECO:0000259" key="11">
    <source>
        <dbReference type="Pfam" id="PF22776"/>
    </source>
</evidence>
<evidence type="ECO:0000256" key="7">
    <source>
        <dbReference type="ARBA" id="ARBA00023065"/>
    </source>
</evidence>
<dbReference type="PANTHER" id="PTHR30540">
    <property type="entry name" value="OSMOTIC STRESS POTASSIUM TRANSPORTER"/>
    <property type="match status" value="1"/>
</dbReference>
<dbReference type="InterPro" id="IPR003855">
    <property type="entry name" value="K+_transporter"/>
</dbReference>
<evidence type="ECO:0000256" key="2">
    <source>
        <dbReference type="ARBA" id="ARBA00022448"/>
    </source>
</evidence>
<evidence type="ECO:0000256" key="8">
    <source>
        <dbReference type="ARBA" id="ARBA00023136"/>
    </source>
</evidence>
<dbReference type="OrthoDB" id="504708at2759"/>
<dbReference type="PANTHER" id="PTHR30540:SF83">
    <property type="entry name" value="K+ POTASSIUM TRANSPORTER"/>
    <property type="match status" value="1"/>
</dbReference>
<feature type="transmembrane region" description="Helical" evidence="9">
    <location>
        <begin position="447"/>
        <end position="468"/>
    </location>
</feature>
<dbReference type="AlphaFoldDB" id="A0A0D7BNU5"/>
<keyword evidence="8 9" id="KW-0472">Membrane</keyword>
<feature type="transmembrane region" description="Helical" evidence="9">
    <location>
        <begin position="390"/>
        <end position="410"/>
    </location>
</feature>
<organism evidence="12 13">
    <name type="scientific">Cylindrobasidium torrendii FP15055 ss-10</name>
    <dbReference type="NCBI Taxonomy" id="1314674"/>
    <lineage>
        <taxon>Eukaryota</taxon>
        <taxon>Fungi</taxon>
        <taxon>Dikarya</taxon>
        <taxon>Basidiomycota</taxon>
        <taxon>Agaricomycotina</taxon>
        <taxon>Agaricomycetes</taxon>
        <taxon>Agaricomycetidae</taxon>
        <taxon>Agaricales</taxon>
        <taxon>Marasmiineae</taxon>
        <taxon>Physalacriaceae</taxon>
        <taxon>Cylindrobasidium</taxon>
    </lineage>
</organism>
<feature type="transmembrane region" description="Helical" evidence="9">
    <location>
        <begin position="265"/>
        <end position="283"/>
    </location>
</feature>
<keyword evidence="4 9" id="KW-0812">Transmembrane</keyword>
<evidence type="ECO:0000313" key="12">
    <source>
        <dbReference type="EMBL" id="KIY71241.1"/>
    </source>
</evidence>
<dbReference type="Pfam" id="PF02705">
    <property type="entry name" value="K_trans"/>
    <property type="match status" value="1"/>
</dbReference>
<evidence type="ECO:0000256" key="9">
    <source>
        <dbReference type="SAM" id="Phobius"/>
    </source>
</evidence>